<dbReference type="EMBL" id="LAXI01000007">
    <property type="protein sequence ID" value="KRS17404.1"/>
    <property type="molecule type" value="Genomic_DNA"/>
</dbReference>
<gene>
    <name evidence="3" type="ORF">RIdsm_02385</name>
    <name evidence="2" type="ORF">XM52_12975</name>
</gene>
<dbReference type="CDD" id="cd00081">
    <property type="entry name" value="Hint"/>
    <property type="match status" value="1"/>
</dbReference>
<dbReference type="STRING" id="540747.SAMN04488031_101957"/>
<dbReference type="Proteomes" id="UP000051401">
    <property type="component" value="Unassembled WGS sequence"/>
</dbReference>
<feature type="domain" description="Hint" evidence="1">
    <location>
        <begin position="146"/>
        <end position="255"/>
    </location>
</feature>
<dbReference type="SUPFAM" id="SSF51294">
    <property type="entry name" value="Hedgehog/intein (Hint) domain"/>
    <property type="match status" value="1"/>
</dbReference>
<keyword evidence="4" id="KW-1185">Reference proteome</keyword>
<dbReference type="InterPro" id="IPR036844">
    <property type="entry name" value="Hint_dom_sf"/>
</dbReference>
<dbReference type="SMART" id="SM00306">
    <property type="entry name" value="HintN"/>
    <property type="match status" value="1"/>
</dbReference>
<dbReference type="RefSeq" id="WP_057816570.1">
    <property type="nucleotide sequence ID" value="NZ_CAXRJZ010000118.1"/>
</dbReference>
<dbReference type="AlphaFoldDB" id="A0A0T5P8P1"/>
<evidence type="ECO:0000313" key="3">
    <source>
        <dbReference type="EMBL" id="QEW26585.1"/>
    </source>
</evidence>
<dbReference type="Pfam" id="PF13403">
    <property type="entry name" value="Hint_2"/>
    <property type="match status" value="1"/>
</dbReference>
<dbReference type="EMBL" id="CP031598">
    <property type="protein sequence ID" value="QEW26585.1"/>
    <property type="molecule type" value="Genomic_DNA"/>
</dbReference>
<evidence type="ECO:0000313" key="2">
    <source>
        <dbReference type="EMBL" id="KRS17404.1"/>
    </source>
</evidence>
<evidence type="ECO:0000313" key="5">
    <source>
        <dbReference type="Proteomes" id="UP000325785"/>
    </source>
</evidence>
<organism evidence="2 4">
    <name type="scientific">Roseovarius indicus</name>
    <dbReference type="NCBI Taxonomy" id="540747"/>
    <lineage>
        <taxon>Bacteria</taxon>
        <taxon>Pseudomonadati</taxon>
        <taxon>Pseudomonadota</taxon>
        <taxon>Alphaproteobacteria</taxon>
        <taxon>Rhodobacterales</taxon>
        <taxon>Roseobacteraceae</taxon>
        <taxon>Roseovarius</taxon>
    </lineage>
</organism>
<dbReference type="KEGG" id="rid:RIdsm_02385"/>
<dbReference type="InterPro" id="IPR003587">
    <property type="entry name" value="Hint_dom_N"/>
</dbReference>
<evidence type="ECO:0000313" key="4">
    <source>
        <dbReference type="Proteomes" id="UP000051401"/>
    </source>
</evidence>
<dbReference type="Proteomes" id="UP000325785">
    <property type="component" value="Chromosome"/>
</dbReference>
<accession>A0A0T5P8P1</accession>
<sequence>MKTPAQNAAQSIPVYQSADLTVVNGANLGDPLSFAMELDLDDTYELRQNARLRRLSITPSDKGTFIISPDSAIGRPGATLYLDSSLTLMSSTGQTAEVLVLVEVDDHSNVENVFALPLAQLTPRMGYSLVGIDRETARQKFAQVACVSFSRGTHITMASGAQKPIEELTLGDLVLTRDDGPQAVRWIGQSTVRAVGEFAPIRIKAGTLHNENDLLVSPDHRLFIYQRFDALGAGRHEVLVRARHLVNGDTVTRQSGGFVDYFQLLFDRHHIIFAEGIAAETFLVDTRTRDALPAELTRTLDEGLSGHSGRRHLEYEVSEALLKHPDAASLLKRASTR</sequence>
<dbReference type="PATRIC" id="fig|540747.5.peg.5630"/>
<reference evidence="3 5" key="2">
    <citation type="submission" date="2018-08" db="EMBL/GenBank/DDBJ databases">
        <title>Genetic Globetrotter - A new plasmid hitch-hiking vast phylogenetic and geographic distances.</title>
        <authorList>
            <person name="Vollmers J."/>
            <person name="Petersen J."/>
        </authorList>
    </citation>
    <scope>NUCLEOTIDE SEQUENCE [LARGE SCALE GENOMIC DNA]</scope>
    <source>
        <strain evidence="3 5">DSM 26383</strain>
    </source>
</reference>
<dbReference type="OrthoDB" id="6305173at2"/>
<dbReference type="InterPro" id="IPR028992">
    <property type="entry name" value="Hedgehog/Intein_dom"/>
</dbReference>
<evidence type="ECO:0000259" key="1">
    <source>
        <dbReference type="SMART" id="SM00306"/>
    </source>
</evidence>
<dbReference type="Gene3D" id="2.170.16.10">
    <property type="entry name" value="Hedgehog/Intein (Hint) domain"/>
    <property type="match status" value="1"/>
</dbReference>
<protein>
    <recommendedName>
        <fullName evidence="1">Hint domain-containing protein</fullName>
    </recommendedName>
</protein>
<name>A0A0T5P8P1_9RHOB</name>
<reference evidence="2 4" key="1">
    <citation type="submission" date="2015-04" db="EMBL/GenBank/DDBJ databases">
        <title>The draft genome sequence of Roseovarius indicus B108T.</title>
        <authorList>
            <person name="Li G."/>
            <person name="Lai Q."/>
            <person name="Shao Z."/>
            <person name="Yan P."/>
        </authorList>
    </citation>
    <scope>NUCLEOTIDE SEQUENCE [LARGE SCALE GENOMIC DNA]</scope>
    <source>
        <strain evidence="2 4">B108</strain>
    </source>
</reference>
<proteinExistence type="predicted"/>